<reference evidence="1 2" key="1">
    <citation type="journal article" date="2018" name="Gigascience">
        <title>Genomes of trombidid mites reveal novel predicted allergens and laterally-transferred genes associated with secondary metabolism.</title>
        <authorList>
            <person name="Dong X."/>
            <person name="Chaisiri K."/>
            <person name="Xia D."/>
            <person name="Armstrong S.D."/>
            <person name="Fang Y."/>
            <person name="Donnelly M.J."/>
            <person name="Kadowaki T."/>
            <person name="McGarry J.W."/>
            <person name="Darby A.C."/>
            <person name="Makepeace B.L."/>
        </authorList>
    </citation>
    <scope>NUCLEOTIDE SEQUENCE [LARGE SCALE GENOMIC DNA]</scope>
    <source>
        <strain evidence="1">UoL-WK</strain>
    </source>
</reference>
<keyword evidence="1" id="KW-0396">Initiation factor</keyword>
<evidence type="ECO:0000313" key="2">
    <source>
        <dbReference type="Proteomes" id="UP000285301"/>
    </source>
</evidence>
<dbReference type="AlphaFoldDB" id="A0A443QCM3"/>
<evidence type="ECO:0000313" key="1">
    <source>
        <dbReference type="EMBL" id="RWS00752.1"/>
    </source>
</evidence>
<dbReference type="Gene3D" id="3.40.50.300">
    <property type="entry name" value="P-loop containing nucleotide triphosphate hydrolases"/>
    <property type="match status" value="1"/>
</dbReference>
<accession>A0A443QCM3</accession>
<dbReference type="Proteomes" id="UP000285301">
    <property type="component" value="Unassembled WGS sequence"/>
</dbReference>
<dbReference type="GO" id="GO:0003743">
    <property type="term" value="F:translation initiation factor activity"/>
    <property type="evidence" value="ECO:0007669"/>
    <property type="project" value="UniProtKB-KW"/>
</dbReference>
<organism evidence="1 2">
    <name type="scientific">Dinothrombium tinctorium</name>
    <dbReference type="NCBI Taxonomy" id="1965070"/>
    <lineage>
        <taxon>Eukaryota</taxon>
        <taxon>Metazoa</taxon>
        <taxon>Ecdysozoa</taxon>
        <taxon>Arthropoda</taxon>
        <taxon>Chelicerata</taxon>
        <taxon>Arachnida</taxon>
        <taxon>Acari</taxon>
        <taxon>Acariformes</taxon>
        <taxon>Trombidiformes</taxon>
        <taxon>Prostigmata</taxon>
        <taxon>Anystina</taxon>
        <taxon>Parasitengona</taxon>
        <taxon>Trombidioidea</taxon>
        <taxon>Trombidiidae</taxon>
        <taxon>Dinothrombium</taxon>
    </lineage>
</organism>
<proteinExistence type="predicted"/>
<sequence>MSRELDTNWRDLNYNFETLELNPELVKALNSLKIFRPSNIQFRALMATKNSLNLCLECQFQKHETIILAISILEKINVESEDCCQAIILSSDSNVIKHIADTIEYLGLYLNEKICTHLSNVVDNINRLKNGVNIIIGNPGRIYDLIGLGSIKLHNIKIMASF</sequence>
<name>A0A443QCM3_9ACAR</name>
<protein>
    <submittedName>
        <fullName evidence="1">Eukaryotic initiation factor 4A-like protein</fullName>
    </submittedName>
</protein>
<dbReference type="SUPFAM" id="SSF52540">
    <property type="entry name" value="P-loop containing nucleoside triphosphate hydrolases"/>
    <property type="match status" value="1"/>
</dbReference>
<dbReference type="STRING" id="1965070.A0A443QCM3"/>
<comment type="caution">
    <text evidence="1">The sequence shown here is derived from an EMBL/GenBank/DDBJ whole genome shotgun (WGS) entry which is preliminary data.</text>
</comment>
<dbReference type="OrthoDB" id="10265785at2759"/>
<dbReference type="EMBL" id="NCKU01010605">
    <property type="protein sequence ID" value="RWS00752.1"/>
    <property type="molecule type" value="Genomic_DNA"/>
</dbReference>
<keyword evidence="2" id="KW-1185">Reference proteome</keyword>
<keyword evidence="1" id="KW-0648">Protein biosynthesis</keyword>
<dbReference type="InterPro" id="IPR027417">
    <property type="entry name" value="P-loop_NTPase"/>
</dbReference>
<gene>
    <name evidence="1" type="ORF">B4U79_18634</name>
</gene>